<dbReference type="InterPro" id="IPR013762">
    <property type="entry name" value="Integrase-like_cat_sf"/>
</dbReference>
<gene>
    <name evidence="3" type="ORF">ACFLIM_50040</name>
</gene>
<organism evidence="3 4">
    <name type="scientific">Nonomuraea marmarensis</name>
    <dbReference type="NCBI Taxonomy" id="3351344"/>
    <lineage>
        <taxon>Bacteria</taxon>
        <taxon>Bacillati</taxon>
        <taxon>Actinomycetota</taxon>
        <taxon>Actinomycetes</taxon>
        <taxon>Streptosporangiales</taxon>
        <taxon>Streptosporangiaceae</taxon>
        <taxon>Nonomuraea</taxon>
    </lineage>
</organism>
<dbReference type="InterPro" id="IPR002104">
    <property type="entry name" value="Integrase_catalytic"/>
</dbReference>
<evidence type="ECO:0000256" key="1">
    <source>
        <dbReference type="ARBA" id="ARBA00023172"/>
    </source>
</evidence>
<dbReference type="PANTHER" id="PTHR30349:SF81">
    <property type="entry name" value="TYROSINE RECOMBINASE XERC"/>
    <property type="match status" value="1"/>
</dbReference>
<sequence length="324" mass="35685">MTSPAPAAGLRALAEDYLALRRRLGFELDKPAFLIRRFAEYCDDAGIDLVTTQAVLDWVLLAQPVAPTYRWLRLNAARGFAGYLHVLDPSHQVPPSDLVPYRHDRPTPCIMTGEQLEILMDAAGRLRPALHAATFQTLIGLVAATGMRTCEAVRADDDDIDPAEGAMTLHGKNHKDRRIPLHPTTLEALAGYQRLRDQLVPHRAGQSLLINTRGRRLNADLTRTHFAHLVNTAGLGTLTPRPTLRALRHTFAVTTLIGWLNDDADTQASLPLLSAQLGHTKPRHTFWYLQAVPELLQAASDHLLRATARSVDGEGASGQTQEEP</sequence>
<comment type="caution">
    <text evidence="3">The sequence shown here is derived from an EMBL/GenBank/DDBJ whole genome shotgun (WGS) entry which is preliminary data.</text>
</comment>
<accession>A0ABW7AV71</accession>
<dbReference type="SUPFAM" id="SSF56349">
    <property type="entry name" value="DNA breaking-rejoining enzymes"/>
    <property type="match status" value="1"/>
</dbReference>
<reference evidence="3 4" key="1">
    <citation type="submission" date="2024-10" db="EMBL/GenBank/DDBJ databases">
        <authorList>
            <person name="Topkara A.R."/>
            <person name="Saygin H."/>
        </authorList>
    </citation>
    <scope>NUCLEOTIDE SEQUENCE [LARGE SCALE GENOMIC DNA]</scope>
    <source>
        <strain evidence="3 4">M3C6</strain>
    </source>
</reference>
<evidence type="ECO:0000259" key="2">
    <source>
        <dbReference type="PROSITE" id="PS51898"/>
    </source>
</evidence>
<keyword evidence="1" id="KW-0233">DNA recombination</keyword>
<dbReference type="InterPro" id="IPR050090">
    <property type="entry name" value="Tyrosine_recombinase_XerCD"/>
</dbReference>
<name>A0ABW7AV71_9ACTN</name>
<dbReference type="Pfam" id="PF00589">
    <property type="entry name" value="Phage_integrase"/>
    <property type="match status" value="1"/>
</dbReference>
<protein>
    <submittedName>
        <fullName evidence="3">Tyrosine-type recombinase/integrase</fullName>
    </submittedName>
</protein>
<dbReference type="InterPro" id="IPR011010">
    <property type="entry name" value="DNA_brk_join_enz"/>
</dbReference>
<dbReference type="EMBL" id="JBICRM010000093">
    <property type="protein sequence ID" value="MFG1711317.1"/>
    <property type="molecule type" value="Genomic_DNA"/>
</dbReference>
<dbReference type="Gene3D" id="1.10.443.10">
    <property type="entry name" value="Intergrase catalytic core"/>
    <property type="match status" value="1"/>
</dbReference>
<feature type="domain" description="Tyr recombinase" evidence="2">
    <location>
        <begin position="106"/>
        <end position="301"/>
    </location>
</feature>
<dbReference type="Proteomes" id="UP001603978">
    <property type="component" value="Unassembled WGS sequence"/>
</dbReference>
<proteinExistence type="predicted"/>
<keyword evidence="4" id="KW-1185">Reference proteome</keyword>
<dbReference type="PANTHER" id="PTHR30349">
    <property type="entry name" value="PHAGE INTEGRASE-RELATED"/>
    <property type="match status" value="1"/>
</dbReference>
<evidence type="ECO:0000313" key="3">
    <source>
        <dbReference type="EMBL" id="MFG1711317.1"/>
    </source>
</evidence>
<dbReference type="RefSeq" id="WP_393177971.1">
    <property type="nucleotide sequence ID" value="NZ_JBICRM010000093.1"/>
</dbReference>
<dbReference type="PROSITE" id="PS51898">
    <property type="entry name" value="TYR_RECOMBINASE"/>
    <property type="match status" value="1"/>
</dbReference>
<evidence type="ECO:0000313" key="4">
    <source>
        <dbReference type="Proteomes" id="UP001603978"/>
    </source>
</evidence>